<dbReference type="STRING" id="112901.SAMN04488500_12258"/>
<dbReference type="SUPFAM" id="SSF51735">
    <property type="entry name" value="NAD(P)-binding Rossmann-fold domains"/>
    <property type="match status" value="1"/>
</dbReference>
<accession>A0A1W2E8Z9</accession>
<comment type="similarity">
    <text evidence="1">Belongs to the NAD(P)-dependent epimerase/dehydratase family.</text>
</comment>
<organism evidence="3 4">
    <name type="scientific">Sporomusa malonica</name>
    <dbReference type="NCBI Taxonomy" id="112901"/>
    <lineage>
        <taxon>Bacteria</taxon>
        <taxon>Bacillati</taxon>
        <taxon>Bacillota</taxon>
        <taxon>Negativicutes</taxon>
        <taxon>Selenomonadales</taxon>
        <taxon>Sporomusaceae</taxon>
        <taxon>Sporomusa</taxon>
    </lineage>
</organism>
<reference evidence="3 4" key="1">
    <citation type="submission" date="2017-04" db="EMBL/GenBank/DDBJ databases">
        <authorList>
            <person name="Afonso C.L."/>
            <person name="Miller P.J."/>
            <person name="Scott M.A."/>
            <person name="Spackman E."/>
            <person name="Goraichik I."/>
            <person name="Dimitrov K.M."/>
            <person name="Suarez D.L."/>
            <person name="Swayne D.E."/>
        </authorList>
    </citation>
    <scope>NUCLEOTIDE SEQUENCE [LARGE SCALE GENOMIC DNA]</scope>
    <source>
        <strain evidence="3 4">DSM 5090</strain>
    </source>
</reference>
<dbReference type="RefSeq" id="WP_084577696.1">
    <property type="nucleotide sequence ID" value="NZ_CP155572.1"/>
</dbReference>
<dbReference type="Gene3D" id="3.40.50.720">
    <property type="entry name" value="NAD(P)-binding Rossmann-like Domain"/>
    <property type="match status" value="1"/>
</dbReference>
<evidence type="ECO:0000313" key="3">
    <source>
        <dbReference type="EMBL" id="SMD06224.1"/>
    </source>
</evidence>
<dbReference type="AlphaFoldDB" id="A0A1W2E8Z9"/>
<evidence type="ECO:0000313" key="4">
    <source>
        <dbReference type="Proteomes" id="UP000192738"/>
    </source>
</evidence>
<evidence type="ECO:0000259" key="2">
    <source>
        <dbReference type="Pfam" id="PF01370"/>
    </source>
</evidence>
<dbReference type="InterPro" id="IPR036291">
    <property type="entry name" value="NAD(P)-bd_dom_sf"/>
</dbReference>
<protein>
    <submittedName>
        <fullName evidence="3">UDP-glucose 4-epimerase</fullName>
    </submittedName>
</protein>
<dbReference type="InterPro" id="IPR001509">
    <property type="entry name" value="Epimerase_deHydtase"/>
</dbReference>
<keyword evidence="4" id="KW-1185">Reference proteome</keyword>
<dbReference type="OrthoDB" id="9766450at2"/>
<dbReference type="PANTHER" id="PTHR43000">
    <property type="entry name" value="DTDP-D-GLUCOSE 4,6-DEHYDRATASE-RELATED"/>
    <property type="match status" value="1"/>
</dbReference>
<dbReference type="Proteomes" id="UP000192738">
    <property type="component" value="Unassembled WGS sequence"/>
</dbReference>
<gene>
    <name evidence="3" type="ORF">SAMN04488500_12258</name>
</gene>
<sequence length="308" mass="33666">MKALVTGGAGFIGSHTVEKMLDKGWDVVVLDNLSTGLRDNVDARARFIELDIVDSKLSNIFAQEKFDYVVHLAAQTAVPYSIDHPDIDCKVNLLGLVNVLEACRHTSVKRVVFASSAAVYGDVDSLPVTEECTLNPTSFYGLTKLTSEKYLALYNQIHGVNYIAFRYANVYGERQGDGGEGGVVSIFTRKICLDQPVHIFGDGGQTRDFIYVGDVAEANCQALTAPQMAANRVYNISTQTQTSVNDLVELLAAAAGKQVDKIHAPARDGDIYHSMLSNQAAVEGLYWRPQMLLAEGLGRTYHSLKKMP</sequence>
<feature type="domain" description="NAD-dependent epimerase/dehydratase" evidence="2">
    <location>
        <begin position="3"/>
        <end position="236"/>
    </location>
</feature>
<dbReference type="EMBL" id="FWXI01000022">
    <property type="protein sequence ID" value="SMD06224.1"/>
    <property type="molecule type" value="Genomic_DNA"/>
</dbReference>
<proteinExistence type="inferred from homology"/>
<evidence type="ECO:0000256" key="1">
    <source>
        <dbReference type="ARBA" id="ARBA00007637"/>
    </source>
</evidence>
<dbReference type="Pfam" id="PF01370">
    <property type="entry name" value="Epimerase"/>
    <property type="match status" value="1"/>
</dbReference>
<name>A0A1W2E8Z9_9FIRM</name>